<feature type="transmembrane region" description="Helical" evidence="1">
    <location>
        <begin position="12"/>
        <end position="29"/>
    </location>
</feature>
<feature type="transmembrane region" description="Helical" evidence="1">
    <location>
        <begin position="167"/>
        <end position="191"/>
    </location>
</feature>
<proteinExistence type="predicted"/>
<dbReference type="AlphaFoldDB" id="A0A5B1CPF4"/>
<gene>
    <name evidence="3" type="ORF">LF1_43850</name>
</gene>
<dbReference type="OrthoDB" id="9787923at2"/>
<dbReference type="GO" id="GO:0080120">
    <property type="term" value="P:CAAX-box protein maturation"/>
    <property type="evidence" value="ECO:0007669"/>
    <property type="project" value="UniProtKB-ARBA"/>
</dbReference>
<feature type="transmembrane region" description="Helical" evidence="1">
    <location>
        <begin position="203"/>
        <end position="224"/>
    </location>
</feature>
<evidence type="ECO:0000313" key="3">
    <source>
        <dbReference type="EMBL" id="KAA1261825.1"/>
    </source>
</evidence>
<keyword evidence="3" id="KW-0378">Hydrolase</keyword>
<dbReference type="EMBL" id="VRLW01000001">
    <property type="protein sequence ID" value="KAA1261825.1"/>
    <property type="molecule type" value="Genomic_DNA"/>
</dbReference>
<keyword evidence="1" id="KW-1133">Transmembrane helix</keyword>
<feature type="transmembrane region" description="Helical" evidence="1">
    <location>
        <begin position="107"/>
        <end position="128"/>
    </location>
</feature>
<feature type="transmembrane region" description="Helical" evidence="1">
    <location>
        <begin position="36"/>
        <end position="56"/>
    </location>
</feature>
<evidence type="ECO:0000313" key="4">
    <source>
        <dbReference type="Proteomes" id="UP000322699"/>
    </source>
</evidence>
<keyword evidence="1" id="KW-0812">Transmembrane</keyword>
<feature type="transmembrane region" description="Helical" evidence="1">
    <location>
        <begin position="76"/>
        <end position="95"/>
    </location>
</feature>
<sequence>MTPMVEREPTVWPHVLPMMSFLLLIEIGGRISDDDSFGMLAVRVVVPLALLVFFWWRGDYPELRFRVTGMTVADAALGTILAAAWIGPFLLFPALRPTIGDSAFDPAMAGQSLIPLVLSLRMLGYAVVTPWMEELFMRSFVMRFADTYADGGDFQDVPIARFTWHSFAVVMVVFLATHLMWEWPVMFVWSLITMLWFYYRKDIFALIVVHAFTNGAILIAAIFFSDSFPAGDGTMLPLWFLV</sequence>
<keyword evidence="4" id="KW-1185">Reference proteome</keyword>
<reference evidence="3 4" key="1">
    <citation type="submission" date="2019-08" db="EMBL/GenBank/DDBJ databases">
        <title>Deep-cultivation of Planctomycetes and their phenomic and genomic characterization uncovers novel biology.</title>
        <authorList>
            <person name="Wiegand S."/>
            <person name="Jogler M."/>
            <person name="Boedeker C."/>
            <person name="Pinto D."/>
            <person name="Vollmers J."/>
            <person name="Rivas-Marin E."/>
            <person name="Kohn T."/>
            <person name="Peeters S.H."/>
            <person name="Heuer A."/>
            <person name="Rast P."/>
            <person name="Oberbeckmann S."/>
            <person name="Bunk B."/>
            <person name="Jeske O."/>
            <person name="Meyerdierks A."/>
            <person name="Storesund J.E."/>
            <person name="Kallscheuer N."/>
            <person name="Luecker S."/>
            <person name="Lage O.M."/>
            <person name="Pohl T."/>
            <person name="Merkel B.J."/>
            <person name="Hornburger P."/>
            <person name="Mueller R.-W."/>
            <person name="Bruemmer F."/>
            <person name="Labrenz M."/>
            <person name="Spormann A.M."/>
            <person name="Op Den Camp H."/>
            <person name="Overmann J."/>
            <person name="Amann R."/>
            <person name="Jetten M.S.M."/>
            <person name="Mascher T."/>
            <person name="Medema M.H."/>
            <person name="Devos D.P."/>
            <person name="Kaster A.-K."/>
            <person name="Ovreas L."/>
            <person name="Rohde M."/>
            <person name="Galperin M.Y."/>
            <person name="Jogler C."/>
        </authorList>
    </citation>
    <scope>NUCLEOTIDE SEQUENCE [LARGE SCALE GENOMIC DNA]</scope>
    <source>
        <strain evidence="3 4">LF1</strain>
    </source>
</reference>
<dbReference type="GO" id="GO:0004175">
    <property type="term" value="F:endopeptidase activity"/>
    <property type="evidence" value="ECO:0007669"/>
    <property type="project" value="UniProtKB-ARBA"/>
</dbReference>
<comment type="caution">
    <text evidence="3">The sequence shown here is derived from an EMBL/GenBank/DDBJ whole genome shotgun (WGS) entry which is preliminary data.</text>
</comment>
<accession>A0A5B1CPF4</accession>
<dbReference type="Pfam" id="PF02517">
    <property type="entry name" value="Rce1-like"/>
    <property type="match status" value="1"/>
</dbReference>
<keyword evidence="3" id="KW-0645">Protease</keyword>
<protein>
    <submittedName>
        <fullName evidence="3">CAAX amino terminal protease self-immunity</fullName>
    </submittedName>
</protein>
<keyword evidence="1" id="KW-0472">Membrane</keyword>
<dbReference type="Proteomes" id="UP000322699">
    <property type="component" value="Unassembled WGS sequence"/>
</dbReference>
<feature type="domain" description="CAAX prenyl protease 2/Lysostaphin resistance protein A-like" evidence="2">
    <location>
        <begin position="119"/>
        <end position="215"/>
    </location>
</feature>
<evidence type="ECO:0000259" key="2">
    <source>
        <dbReference type="Pfam" id="PF02517"/>
    </source>
</evidence>
<evidence type="ECO:0000256" key="1">
    <source>
        <dbReference type="SAM" id="Phobius"/>
    </source>
</evidence>
<dbReference type="GO" id="GO:0006508">
    <property type="term" value="P:proteolysis"/>
    <property type="evidence" value="ECO:0007669"/>
    <property type="project" value="UniProtKB-KW"/>
</dbReference>
<dbReference type="InterPro" id="IPR003675">
    <property type="entry name" value="Rce1/LyrA-like_dom"/>
</dbReference>
<organism evidence="3 4">
    <name type="scientific">Rubripirellula obstinata</name>
    <dbReference type="NCBI Taxonomy" id="406547"/>
    <lineage>
        <taxon>Bacteria</taxon>
        <taxon>Pseudomonadati</taxon>
        <taxon>Planctomycetota</taxon>
        <taxon>Planctomycetia</taxon>
        <taxon>Pirellulales</taxon>
        <taxon>Pirellulaceae</taxon>
        <taxon>Rubripirellula</taxon>
    </lineage>
</organism>
<name>A0A5B1CPF4_9BACT</name>